<organism evidence="4 5">
    <name type="scientific">Pseudoscardovia radai</name>
    <dbReference type="NCBI Taxonomy" id="987066"/>
    <lineage>
        <taxon>Bacteria</taxon>
        <taxon>Bacillati</taxon>
        <taxon>Actinomycetota</taxon>
        <taxon>Actinomycetes</taxon>
        <taxon>Bifidobacteriales</taxon>
        <taxon>Bifidobacteriaceae</taxon>
        <taxon>Pseudoscardovia</taxon>
    </lineage>
</organism>
<feature type="compositionally biased region" description="Low complexity" evidence="1">
    <location>
        <begin position="190"/>
        <end position="201"/>
    </location>
</feature>
<feature type="compositionally biased region" description="Low complexity" evidence="1">
    <location>
        <begin position="208"/>
        <end position="218"/>
    </location>
</feature>
<dbReference type="Proteomes" id="UP000216725">
    <property type="component" value="Unassembled WGS sequence"/>
</dbReference>
<feature type="compositionally biased region" description="Low complexity" evidence="1">
    <location>
        <begin position="376"/>
        <end position="387"/>
    </location>
</feature>
<evidence type="ECO:0000313" key="4">
    <source>
        <dbReference type="EMBL" id="OZG52666.1"/>
    </source>
</evidence>
<keyword evidence="3" id="KW-0732">Signal</keyword>
<keyword evidence="5" id="KW-1185">Reference proteome</keyword>
<feature type="chain" id="PRO_5013283337" evidence="3">
    <location>
        <begin position="47"/>
        <end position="432"/>
    </location>
</feature>
<dbReference type="AlphaFoldDB" id="A0A261F166"/>
<feature type="compositionally biased region" description="Polar residues" evidence="1">
    <location>
        <begin position="388"/>
        <end position="400"/>
    </location>
</feature>
<feature type="region of interest" description="Disordered" evidence="1">
    <location>
        <begin position="301"/>
        <end position="432"/>
    </location>
</feature>
<evidence type="ECO:0000256" key="3">
    <source>
        <dbReference type="SAM" id="SignalP"/>
    </source>
</evidence>
<gene>
    <name evidence="4" type="ORF">PSRA_0398</name>
</gene>
<sequence>MSRIGTSRRFSTNRLSARRLGALVVALASGVLMVLGSCLVAPAAHAATSADAFMSAAQAAGLDISDQDADACASDLYDLDVQSGDIKNCKWAMDPDYDLTITYADLDASKMDSYKKSVESSFIIEDSVTKTSGGYEYGFSTSDAVQAYYFSDTSVFSVFADTTSALDTARSVAKSSGFDAPDPGTPLKRSGSSGSYSTSSEPGDDSSDGSSSGESGVSAPFGQSGSGSSSGTKANGDASKGTGDSASAKDSSDKGMSTTAIVIIVVVAVLLVAGVIVIIVVSRRKPRVPQYPMQPQPYWQQNQYSQQGGNNGQYGNGQYGNGQYGPQGGYGRNGGYGPQGGNGYGQNGHGPQGGYGYGPQGGNGQYGNGQNGYGPNGPQNGYGQSNGWDSPTQRFDQSNPYAPRFSDVPSDGEADDGGAVDGHPTSGPSRNA</sequence>
<name>A0A261F166_9BIFI</name>
<dbReference type="RefSeq" id="WP_143516298.1">
    <property type="nucleotide sequence ID" value="NZ_MWWR01000003.1"/>
</dbReference>
<evidence type="ECO:0000256" key="1">
    <source>
        <dbReference type="SAM" id="MobiDB-lite"/>
    </source>
</evidence>
<accession>A0A261F166</accession>
<feature type="region of interest" description="Disordered" evidence="1">
    <location>
        <begin position="174"/>
        <end position="254"/>
    </location>
</feature>
<keyword evidence="2" id="KW-1133">Transmembrane helix</keyword>
<evidence type="ECO:0000313" key="5">
    <source>
        <dbReference type="Proteomes" id="UP000216725"/>
    </source>
</evidence>
<feature type="signal peptide" evidence="3">
    <location>
        <begin position="1"/>
        <end position="46"/>
    </location>
</feature>
<feature type="compositionally biased region" description="Gly residues" evidence="1">
    <location>
        <begin position="309"/>
        <end position="375"/>
    </location>
</feature>
<dbReference type="EMBL" id="MWWR01000003">
    <property type="protein sequence ID" value="OZG52666.1"/>
    <property type="molecule type" value="Genomic_DNA"/>
</dbReference>
<evidence type="ECO:0000256" key="2">
    <source>
        <dbReference type="SAM" id="Phobius"/>
    </source>
</evidence>
<comment type="caution">
    <text evidence="4">The sequence shown here is derived from an EMBL/GenBank/DDBJ whole genome shotgun (WGS) entry which is preliminary data.</text>
</comment>
<feature type="transmembrane region" description="Helical" evidence="2">
    <location>
        <begin position="260"/>
        <end position="281"/>
    </location>
</feature>
<protein>
    <submittedName>
        <fullName evidence="4">Uncharacterized protein</fullName>
    </submittedName>
</protein>
<keyword evidence="2" id="KW-0472">Membrane</keyword>
<reference evidence="4 5" key="1">
    <citation type="journal article" date="2017" name="BMC Genomics">
        <title>Comparative genomic and phylogenomic analyses of the Bifidobacteriaceae family.</title>
        <authorList>
            <person name="Lugli G.A."/>
            <person name="Milani C."/>
            <person name="Turroni F."/>
            <person name="Duranti S."/>
            <person name="Mancabelli L."/>
            <person name="Mangifesta M."/>
            <person name="Ferrario C."/>
            <person name="Modesto M."/>
            <person name="Mattarelli P."/>
            <person name="Jiri K."/>
            <person name="van Sinderen D."/>
            <person name="Ventura M."/>
        </authorList>
    </citation>
    <scope>NUCLEOTIDE SEQUENCE [LARGE SCALE GENOMIC DNA]</scope>
    <source>
        <strain evidence="4 5">DSM 24742</strain>
    </source>
</reference>
<proteinExistence type="predicted"/>
<keyword evidence="2" id="KW-0812">Transmembrane</keyword>